<proteinExistence type="predicted"/>
<protein>
    <recommendedName>
        <fullName evidence="4">DNA-binding protein</fullName>
    </recommendedName>
</protein>
<comment type="caution">
    <text evidence="2">The sequence shown here is derived from an EMBL/GenBank/DDBJ whole genome shotgun (WGS) entry which is preliminary data.</text>
</comment>
<name>A0ABV5EQR5_9MICO</name>
<accession>A0ABV5EQR5</accession>
<dbReference type="RefSeq" id="WP_258524631.1">
    <property type="nucleotide sequence ID" value="NZ_CP141117.1"/>
</dbReference>
<evidence type="ECO:0000256" key="1">
    <source>
        <dbReference type="SAM" id="MobiDB-lite"/>
    </source>
</evidence>
<evidence type="ECO:0000313" key="3">
    <source>
        <dbReference type="Proteomes" id="UP001589643"/>
    </source>
</evidence>
<keyword evidence="3" id="KW-1185">Reference proteome</keyword>
<reference evidence="2 3" key="1">
    <citation type="submission" date="2024-08" db="EMBL/GenBank/DDBJ databases">
        <title>Heavy metals resistant antinobacteria isolated from wastewater.</title>
        <authorList>
            <person name="Roman Ponce B."/>
            <person name="Blanco Mercado M.A."/>
            <person name="Avila Aldana I.N."/>
            <person name="Morales Arrieta S."/>
        </authorList>
    </citation>
    <scope>NUCLEOTIDE SEQUENCE [LARGE SCALE GENOMIC DNA]</scope>
    <source>
        <strain evidence="3">sma-1</strain>
    </source>
</reference>
<organism evidence="2 3">
    <name type="scientific">Microbacterium plantarum</name>
    <dbReference type="NCBI Taxonomy" id="1816425"/>
    <lineage>
        <taxon>Bacteria</taxon>
        <taxon>Bacillati</taxon>
        <taxon>Actinomycetota</taxon>
        <taxon>Actinomycetes</taxon>
        <taxon>Micrococcales</taxon>
        <taxon>Microbacteriaceae</taxon>
        <taxon>Microbacterium</taxon>
    </lineage>
</organism>
<dbReference type="EMBL" id="JBHLHV010000001">
    <property type="protein sequence ID" value="MFB8892300.1"/>
    <property type="molecule type" value="Genomic_DNA"/>
</dbReference>
<gene>
    <name evidence="2" type="ORF">AB7P39_05505</name>
</gene>
<dbReference type="Proteomes" id="UP001589643">
    <property type="component" value="Unassembled WGS sequence"/>
</dbReference>
<evidence type="ECO:0008006" key="4">
    <source>
        <dbReference type="Google" id="ProtNLM"/>
    </source>
</evidence>
<evidence type="ECO:0000313" key="2">
    <source>
        <dbReference type="EMBL" id="MFB8892300.1"/>
    </source>
</evidence>
<feature type="region of interest" description="Disordered" evidence="1">
    <location>
        <begin position="1"/>
        <end position="69"/>
    </location>
</feature>
<sequence length="119" mass="12363">MSGQADEIDSSVSDSATQDAPETGRGGTRSTTAGTGGDVTPPKEDTPVSPPGVQDGPALSMHDTTEQERLDGLVAQLRADLPGENRATVEKYVRQRVSEVGLSVGDDEIARIVDDLAAD</sequence>
<feature type="compositionally biased region" description="Polar residues" evidence="1">
    <location>
        <begin position="10"/>
        <end position="20"/>
    </location>
</feature>